<dbReference type="Proteomes" id="UP000823775">
    <property type="component" value="Unassembled WGS sequence"/>
</dbReference>
<reference evidence="1 2" key="1">
    <citation type="journal article" date="2021" name="BMC Genomics">
        <title>Datura genome reveals duplications of psychoactive alkaloid biosynthetic genes and high mutation rate following tissue culture.</title>
        <authorList>
            <person name="Rajewski A."/>
            <person name="Carter-House D."/>
            <person name="Stajich J."/>
            <person name="Litt A."/>
        </authorList>
    </citation>
    <scope>NUCLEOTIDE SEQUENCE [LARGE SCALE GENOMIC DNA]</scope>
    <source>
        <strain evidence="1">AR-01</strain>
    </source>
</reference>
<comment type="caution">
    <text evidence="1">The sequence shown here is derived from an EMBL/GenBank/DDBJ whole genome shotgun (WGS) entry which is preliminary data.</text>
</comment>
<name>A0ABS8VD41_DATST</name>
<dbReference type="EMBL" id="JACEIK010004211">
    <property type="protein sequence ID" value="MCD9644629.1"/>
    <property type="molecule type" value="Genomic_DNA"/>
</dbReference>
<feature type="non-terminal residue" evidence="1">
    <location>
        <position position="1"/>
    </location>
</feature>
<gene>
    <name evidence="1" type="ORF">HAX54_033016</name>
</gene>
<sequence>AHVPILARIDMETYATKKYDLEKSKDESRNYLKLYKPIPEVFGSSGQTTRAMETTTDQTGEAIGEELVFHDALIPTFTHLLLERQSKDFPIPKFEELEDDVPSMDLLGEQPRVVGKHPRDVHHPELRGMTQGLSFFRVADSRHTTSNYRGYLPDPLSAKVATDATGEVLGATPPQTVVLVSGA</sequence>
<evidence type="ECO:0000313" key="2">
    <source>
        <dbReference type="Proteomes" id="UP000823775"/>
    </source>
</evidence>
<organism evidence="1 2">
    <name type="scientific">Datura stramonium</name>
    <name type="common">Jimsonweed</name>
    <name type="synonym">Common thornapple</name>
    <dbReference type="NCBI Taxonomy" id="4076"/>
    <lineage>
        <taxon>Eukaryota</taxon>
        <taxon>Viridiplantae</taxon>
        <taxon>Streptophyta</taxon>
        <taxon>Embryophyta</taxon>
        <taxon>Tracheophyta</taxon>
        <taxon>Spermatophyta</taxon>
        <taxon>Magnoliopsida</taxon>
        <taxon>eudicotyledons</taxon>
        <taxon>Gunneridae</taxon>
        <taxon>Pentapetalae</taxon>
        <taxon>asterids</taxon>
        <taxon>lamiids</taxon>
        <taxon>Solanales</taxon>
        <taxon>Solanaceae</taxon>
        <taxon>Solanoideae</taxon>
        <taxon>Datureae</taxon>
        <taxon>Datura</taxon>
    </lineage>
</organism>
<proteinExistence type="predicted"/>
<keyword evidence="2" id="KW-1185">Reference proteome</keyword>
<protein>
    <submittedName>
        <fullName evidence="1">Uncharacterized protein</fullName>
    </submittedName>
</protein>
<evidence type="ECO:0000313" key="1">
    <source>
        <dbReference type="EMBL" id="MCD9644629.1"/>
    </source>
</evidence>
<accession>A0ABS8VD41</accession>